<reference evidence="2 4" key="2">
    <citation type="submission" date="2020-08" db="EMBL/GenBank/DDBJ databases">
        <title>Genomic Encyclopedia of Type Strains, Phase IV (KMG-IV): sequencing the most valuable type-strain genomes for metagenomic binning, comparative biology and taxonomic classification.</title>
        <authorList>
            <person name="Goeker M."/>
        </authorList>
    </citation>
    <scope>NUCLEOTIDE SEQUENCE [LARGE SCALE GENOMIC DNA]</scope>
    <source>
        <strain evidence="2 4">DSM 103679</strain>
    </source>
</reference>
<proteinExistence type="predicted"/>
<dbReference type="RefSeq" id="WP_184652566.1">
    <property type="nucleotide sequence ID" value="NZ_JACHFR010000002.1"/>
</dbReference>
<protein>
    <submittedName>
        <fullName evidence="2">Uncharacterized protein</fullName>
    </submittedName>
</protein>
<evidence type="ECO:0000313" key="5">
    <source>
        <dbReference type="Proteomes" id="UP000593591"/>
    </source>
</evidence>
<organism evidence="2 4">
    <name type="scientific">Treponema rectale</name>
    <dbReference type="NCBI Taxonomy" id="744512"/>
    <lineage>
        <taxon>Bacteria</taxon>
        <taxon>Pseudomonadati</taxon>
        <taxon>Spirochaetota</taxon>
        <taxon>Spirochaetia</taxon>
        <taxon>Spirochaetales</taxon>
        <taxon>Treponemataceae</taxon>
        <taxon>Treponema</taxon>
    </lineage>
</organism>
<evidence type="ECO:0000313" key="2">
    <source>
        <dbReference type="EMBL" id="MBB5219142.1"/>
    </source>
</evidence>
<feature type="signal peptide" evidence="1">
    <location>
        <begin position="1"/>
        <end position="25"/>
    </location>
</feature>
<dbReference type="EMBL" id="JACHFR010000002">
    <property type="protein sequence ID" value="MBB5219142.1"/>
    <property type="molecule type" value="Genomic_DNA"/>
</dbReference>
<sequence length="466" mass="50907">MKKILRKIMAVASMAAVLGGFVSCGGGEDPDYVEPVDSIWEGATILEKPADVKTSWGEEINIPKDYASRLQVGSKVIFEIDINGEYAKFMVASGWSDCNVEEYYNQKGTKLPVKENADHPGVYETLNGAAEKGIYYFVVTEESLKILKNGFGIRGNFILKKIGITNLGDPVADPDDDIELTEPEAKDGYFTFWAQSSGAAEGSVELVLNYEETTLNKSVTLSNVDIEYIINDGEAKHYTKNITLPKNSYGTDYQAKVPLFADYKVTKNDAIYIKITANVDDEKAVNIIQGNLIDTDPSVSYWKEMCIEEQQKQILTGITYAESSDPAEDERPAIGTTVYTAAGDDLTISIPQNIWGDPAVSHGIQFAPAGSKYLPEGAKAGEAYTITMKGTANEAFEANIQFLTAEWSGFGEAINANFTADGFVITGEYTFGSDTADDFMFVIGNNDAECTAKTLTLTEFTITRTK</sequence>
<dbReference type="Proteomes" id="UP000578697">
    <property type="component" value="Unassembled WGS sequence"/>
</dbReference>
<evidence type="ECO:0000313" key="3">
    <source>
        <dbReference type="EMBL" id="QOS40959.1"/>
    </source>
</evidence>
<keyword evidence="1" id="KW-0732">Signal</keyword>
<dbReference type="KEGG" id="trc:DYE49_11080"/>
<keyword evidence="4" id="KW-1185">Reference proteome</keyword>
<gene>
    <name evidence="3" type="ORF">DYE49_11080</name>
    <name evidence="2" type="ORF">HNP77_001511</name>
</gene>
<accession>A0A840SIC3</accession>
<dbReference type="AlphaFoldDB" id="A0A840SIC3"/>
<evidence type="ECO:0000256" key="1">
    <source>
        <dbReference type="SAM" id="SignalP"/>
    </source>
</evidence>
<evidence type="ECO:0000313" key="4">
    <source>
        <dbReference type="Proteomes" id="UP000578697"/>
    </source>
</evidence>
<reference evidence="3 5" key="1">
    <citation type="submission" date="2018-08" db="EMBL/GenBank/DDBJ databases">
        <title>The first complete genome of Treponema rectale (CHPAT), a commensal spirochete of the bovine rectum.</title>
        <authorList>
            <person name="Staton G.J."/>
            <person name="Clegg S.R."/>
            <person name="Carter S.D."/>
            <person name="Radford A.D."/>
            <person name="Darby A."/>
            <person name="Hall N."/>
            <person name="Birtles R.J."/>
            <person name="Evans N.J."/>
        </authorList>
    </citation>
    <scope>NUCLEOTIDE SEQUENCE [LARGE SCALE GENOMIC DNA]</scope>
    <source>
        <strain evidence="3 5">CHPA</strain>
    </source>
</reference>
<dbReference type="Proteomes" id="UP000593591">
    <property type="component" value="Chromosome"/>
</dbReference>
<dbReference type="PROSITE" id="PS51257">
    <property type="entry name" value="PROKAR_LIPOPROTEIN"/>
    <property type="match status" value="1"/>
</dbReference>
<dbReference type="EMBL" id="CP031517">
    <property type="protein sequence ID" value="QOS40959.1"/>
    <property type="molecule type" value="Genomic_DNA"/>
</dbReference>
<name>A0A840SIC3_9SPIR</name>
<feature type="chain" id="PRO_5036240845" evidence="1">
    <location>
        <begin position="26"/>
        <end position="466"/>
    </location>
</feature>